<dbReference type="PROSITE" id="PS50983">
    <property type="entry name" value="FE_B12_PBP"/>
    <property type="match status" value="1"/>
</dbReference>
<dbReference type="STRING" id="663278.Ethha_0991"/>
<dbReference type="RefSeq" id="WP_013484905.1">
    <property type="nucleotide sequence ID" value="NC_014828.1"/>
</dbReference>
<dbReference type="PROSITE" id="PS51257">
    <property type="entry name" value="PROKAR_LIPOPROTEIN"/>
    <property type="match status" value="1"/>
</dbReference>
<gene>
    <name evidence="4" type="ordered locus">Ethha_0991</name>
</gene>
<dbReference type="PANTHER" id="PTHR30535">
    <property type="entry name" value="VITAMIN B12-BINDING PROTEIN"/>
    <property type="match status" value="1"/>
</dbReference>
<dbReference type="Pfam" id="PF01497">
    <property type="entry name" value="Peripla_BP_2"/>
    <property type="match status" value="1"/>
</dbReference>
<dbReference type="eggNOG" id="COG0614">
    <property type="taxonomic scope" value="Bacteria"/>
</dbReference>
<dbReference type="Gene3D" id="3.40.50.1980">
    <property type="entry name" value="Nitrogenase molybdenum iron protein domain"/>
    <property type="match status" value="2"/>
</dbReference>
<feature type="signal peptide" evidence="2">
    <location>
        <begin position="1"/>
        <end position="27"/>
    </location>
</feature>
<evidence type="ECO:0000256" key="1">
    <source>
        <dbReference type="ARBA" id="ARBA00008814"/>
    </source>
</evidence>
<evidence type="ECO:0000313" key="5">
    <source>
        <dbReference type="Proteomes" id="UP000001551"/>
    </source>
</evidence>
<dbReference type="SUPFAM" id="SSF53807">
    <property type="entry name" value="Helical backbone' metal receptor"/>
    <property type="match status" value="1"/>
</dbReference>
<dbReference type="Proteomes" id="UP000001551">
    <property type="component" value="Chromosome"/>
</dbReference>
<dbReference type="InterPro" id="IPR002491">
    <property type="entry name" value="ABC_transptr_periplasmic_BD"/>
</dbReference>
<dbReference type="Gene3D" id="1.20.58.2180">
    <property type="match status" value="1"/>
</dbReference>
<evidence type="ECO:0000313" key="4">
    <source>
        <dbReference type="EMBL" id="ADU26544.1"/>
    </source>
</evidence>
<proteinExistence type="inferred from homology"/>
<feature type="chain" id="PRO_5030168376" evidence="2">
    <location>
        <begin position="28"/>
        <end position="367"/>
    </location>
</feature>
<reference evidence="4 5" key="1">
    <citation type="submission" date="2010-12" db="EMBL/GenBank/DDBJ databases">
        <title>Complete sequence of Ethanoligenens harbinense YUAN-3.</title>
        <authorList>
            <person name="Lucas S."/>
            <person name="Copeland A."/>
            <person name="Lapidus A."/>
            <person name="Cheng J.-F."/>
            <person name="Bruce D."/>
            <person name="Goodwin L."/>
            <person name="Pitluck S."/>
            <person name="Chertkov O."/>
            <person name="Misra M."/>
            <person name="Detter J.C."/>
            <person name="Han C."/>
            <person name="Tapia R."/>
            <person name="Land M."/>
            <person name="Hauser L."/>
            <person name="Jeffries C."/>
            <person name="Kyrpides N."/>
            <person name="Ivanova N."/>
            <person name="Mikhailova N."/>
            <person name="Wang A."/>
            <person name="Mouttaki H."/>
            <person name="He Z."/>
            <person name="Zhou J."/>
            <person name="Hemme C.L."/>
            <person name="Woyke T."/>
        </authorList>
    </citation>
    <scope>NUCLEOTIDE SEQUENCE [LARGE SCALE GENOMIC DNA]</scope>
    <source>
        <strain evidence="5">DSM 18485 / JCM 12961 / CGMCC 1.5033 / YUAN-3</strain>
    </source>
</reference>
<dbReference type="InterPro" id="IPR050902">
    <property type="entry name" value="ABC_Transporter_SBP"/>
</dbReference>
<keyword evidence="5" id="KW-1185">Reference proteome</keyword>
<evidence type="ECO:0000259" key="3">
    <source>
        <dbReference type="PROSITE" id="PS50983"/>
    </source>
</evidence>
<dbReference type="AlphaFoldDB" id="E6U444"/>
<organism evidence="4 5">
    <name type="scientific">Ethanoligenens harbinense (strain DSM 18485 / JCM 12961 / CGMCC 1.5033 / YUAN-3)</name>
    <dbReference type="NCBI Taxonomy" id="663278"/>
    <lineage>
        <taxon>Bacteria</taxon>
        <taxon>Bacillati</taxon>
        <taxon>Bacillota</taxon>
        <taxon>Clostridia</taxon>
        <taxon>Eubacteriales</taxon>
        <taxon>Oscillospiraceae</taxon>
        <taxon>Ethanoligenens</taxon>
    </lineage>
</organism>
<name>E6U444_ETHHY</name>
<dbReference type="HOGENOM" id="CLU_038034_13_1_9"/>
<feature type="domain" description="Fe/B12 periplasmic-binding" evidence="3">
    <location>
        <begin position="54"/>
        <end position="333"/>
    </location>
</feature>
<dbReference type="KEGG" id="eha:Ethha_0991"/>
<comment type="similarity">
    <text evidence="1">Belongs to the bacterial solute-binding protein 8 family.</text>
</comment>
<protein>
    <submittedName>
        <fullName evidence="4">Periplasmic binding protein</fullName>
    </submittedName>
</protein>
<sequence>MLTLQKRVALCLLAFVLALSMTGCSHHYTAQDTATHVVTDMGGRRVRIPKTIRKVFCSNPIGTVDVYTLAPKKLAGWNFRLTSEDLQYISTKYRNLPALGVWMGTGATPNIEEITKVHPDVILCFWSIDENGRQMADQIQKQTHLPVLLMDYNIDLVDKVYRYLGDLLGVSKRAETLAQDSRSRLDKITAAIGDVPEAQQPKIFVSEGVGGLQTDPVGSLHIQDVADLLHLNNVVNLTGAAGQGMGMPTVSIEQLMNWDPHFIFVNEYNLNSTEKSDIYSRILQNTQWSGITAVRDKKVYDIPQTPFSWFGKPPSVMRVLGSAWASSLLFPDKVKLDIRQEAKDFYKLYLNYNLTDAQLDAMLAHAE</sequence>
<evidence type="ECO:0000256" key="2">
    <source>
        <dbReference type="SAM" id="SignalP"/>
    </source>
</evidence>
<dbReference type="PANTHER" id="PTHR30535:SF34">
    <property type="entry name" value="MOLYBDATE-BINDING PROTEIN MOLA"/>
    <property type="match status" value="1"/>
</dbReference>
<keyword evidence="2" id="KW-0732">Signal</keyword>
<dbReference type="EMBL" id="CP002400">
    <property type="protein sequence ID" value="ADU26544.1"/>
    <property type="molecule type" value="Genomic_DNA"/>
</dbReference>
<accession>E6U444</accession>